<evidence type="ECO:0000313" key="3">
    <source>
        <dbReference type="Proteomes" id="UP001311915"/>
    </source>
</evidence>
<dbReference type="EMBL" id="JAWPEI010000029">
    <property type="protein sequence ID" value="KAK4707088.1"/>
    <property type="molecule type" value="Genomic_DNA"/>
</dbReference>
<gene>
    <name evidence="2" type="ORF">R3W88_033386</name>
</gene>
<feature type="region of interest" description="Disordered" evidence="1">
    <location>
        <begin position="61"/>
        <end position="114"/>
    </location>
</feature>
<feature type="compositionally biased region" description="Basic and acidic residues" evidence="1">
    <location>
        <begin position="82"/>
        <end position="94"/>
    </location>
</feature>
<accession>A0AAV9K1M3</accession>
<dbReference type="AlphaFoldDB" id="A0AAV9K1M3"/>
<dbReference type="Proteomes" id="UP001311915">
    <property type="component" value="Unassembled WGS sequence"/>
</dbReference>
<evidence type="ECO:0000256" key="1">
    <source>
        <dbReference type="SAM" id="MobiDB-lite"/>
    </source>
</evidence>
<keyword evidence="3" id="KW-1185">Reference proteome</keyword>
<reference evidence="2 3" key="1">
    <citation type="submission" date="2023-10" db="EMBL/GenBank/DDBJ databases">
        <title>Genome-Wide Identification Analysis in wild type Solanum Pinnatisectum Reveals Some Genes Defensing Phytophthora Infestans.</title>
        <authorList>
            <person name="Sun C."/>
        </authorList>
    </citation>
    <scope>NUCLEOTIDE SEQUENCE [LARGE SCALE GENOMIC DNA]</scope>
    <source>
        <strain evidence="2">LQN</strain>
        <tissue evidence="2">Leaf</tissue>
    </source>
</reference>
<name>A0AAV9K1M3_9SOLN</name>
<organism evidence="2 3">
    <name type="scientific">Solanum pinnatisectum</name>
    <name type="common">tansyleaf nightshade</name>
    <dbReference type="NCBI Taxonomy" id="50273"/>
    <lineage>
        <taxon>Eukaryota</taxon>
        <taxon>Viridiplantae</taxon>
        <taxon>Streptophyta</taxon>
        <taxon>Embryophyta</taxon>
        <taxon>Tracheophyta</taxon>
        <taxon>Spermatophyta</taxon>
        <taxon>Magnoliopsida</taxon>
        <taxon>eudicotyledons</taxon>
        <taxon>Gunneridae</taxon>
        <taxon>Pentapetalae</taxon>
        <taxon>asterids</taxon>
        <taxon>lamiids</taxon>
        <taxon>Solanales</taxon>
        <taxon>Solanaceae</taxon>
        <taxon>Solanoideae</taxon>
        <taxon>Solaneae</taxon>
        <taxon>Solanum</taxon>
    </lineage>
</organism>
<evidence type="ECO:0000313" key="2">
    <source>
        <dbReference type="EMBL" id="KAK4707088.1"/>
    </source>
</evidence>
<feature type="compositionally biased region" description="Low complexity" evidence="1">
    <location>
        <begin position="61"/>
        <end position="73"/>
    </location>
</feature>
<protein>
    <submittedName>
        <fullName evidence="2">Uncharacterized protein</fullName>
    </submittedName>
</protein>
<sequence length="152" mass="17748">MKIEYEENQDYVIIRFKVELNKEISYKITIHRFATLIDIFEAANEIERELKEEKVSKYKGISSSNSWSKNKGGAQTLSGWNKGKDLKKPYEKKPFKGNTPKYPPRGEGNDQSTKFPKGVQCHKCRVWVHMMRECPNRLSVLIQEGEMYLGEK</sequence>
<proteinExistence type="predicted"/>
<comment type="caution">
    <text evidence="2">The sequence shown here is derived from an EMBL/GenBank/DDBJ whole genome shotgun (WGS) entry which is preliminary data.</text>
</comment>